<name>A0AAV4DYJ1_9GAST</name>
<organism evidence="1 2">
    <name type="scientific">Plakobranchus ocellatus</name>
    <dbReference type="NCBI Taxonomy" id="259542"/>
    <lineage>
        <taxon>Eukaryota</taxon>
        <taxon>Metazoa</taxon>
        <taxon>Spiralia</taxon>
        <taxon>Lophotrochozoa</taxon>
        <taxon>Mollusca</taxon>
        <taxon>Gastropoda</taxon>
        <taxon>Heterobranchia</taxon>
        <taxon>Euthyneura</taxon>
        <taxon>Panpulmonata</taxon>
        <taxon>Sacoglossa</taxon>
        <taxon>Placobranchoidea</taxon>
        <taxon>Plakobranchidae</taxon>
        <taxon>Plakobranchus</taxon>
    </lineage>
</organism>
<proteinExistence type="predicted"/>
<gene>
    <name evidence="1" type="ORF">PoB_007559000</name>
</gene>
<accession>A0AAV4DYJ1</accession>
<comment type="caution">
    <text evidence="1">The sequence shown here is derived from an EMBL/GenBank/DDBJ whole genome shotgun (WGS) entry which is preliminary data.</text>
</comment>
<dbReference type="AlphaFoldDB" id="A0AAV4DYJ1"/>
<evidence type="ECO:0000313" key="2">
    <source>
        <dbReference type="Proteomes" id="UP000735302"/>
    </source>
</evidence>
<reference evidence="1 2" key="1">
    <citation type="journal article" date="2021" name="Elife">
        <title>Chloroplast acquisition without the gene transfer in kleptoplastic sea slugs, Plakobranchus ocellatus.</title>
        <authorList>
            <person name="Maeda T."/>
            <person name="Takahashi S."/>
            <person name="Yoshida T."/>
            <person name="Shimamura S."/>
            <person name="Takaki Y."/>
            <person name="Nagai Y."/>
            <person name="Toyoda A."/>
            <person name="Suzuki Y."/>
            <person name="Arimoto A."/>
            <person name="Ishii H."/>
            <person name="Satoh N."/>
            <person name="Nishiyama T."/>
            <person name="Hasebe M."/>
            <person name="Maruyama T."/>
            <person name="Minagawa J."/>
            <person name="Obokata J."/>
            <person name="Shigenobu S."/>
        </authorList>
    </citation>
    <scope>NUCLEOTIDE SEQUENCE [LARGE SCALE GENOMIC DNA]</scope>
</reference>
<sequence length="88" mass="9079">MGEYRTPGREICCSVAPSPPPPLAASALRRDMHGPTGPPADPLPLSLFVVIRTVCGLAETGTYVLHVLPYPSMDGDVSLAGLGCSSST</sequence>
<dbReference type="Proteomes" id="UP000735302">
    <property type="component" value="Unassembled WGS sequence"/>
</dbReference>
<keyword evidence="2" id="KW-1185">Reference proteome</keyword>
<evidence type="ECO:0000313" key="1">
    <source>
        <dbReference type="EMBL" id="GFO49085.1"/>
    </source>
</evidence>
<protein>
    <submittedName>
        <fullName evidence="1">Uncharacterized protein</fullName>
    </submittedName>
</protein>
<dbReference type="EMBL" id="BLXT01008457">
    <property type="protein sequence ID" value="GFO49085.1"/>
    <property type="molecule type" value="Genomic_DNA"/>
</dbReference>